<keyword evidence="14" id="KW-0496">Mitochondrion</keyword>
<keyword evidence="13 19" id="KW-0460">Magnesium</keyword>
<evidence type="ECO:0000256" key="3">
    <source>
        <dbReference type="ARBA" id="ARBA00004496"/>
    </source>
</evidence>
<evidence type="ECO:0000256" key="9">
    <source>
        <dbReference type="ARBA" id="ARBA00022723"/>
    </source>
</evidence>
<dbReference type="Gene3D" id="3.90.190.20">
    <property type="entry name" value="Mur ligase, C-terminal domain"/>
    <property type="match status" value="1"/>
</dbReference>
<dbReference type="EMBL" id="KN831947">
    <property type="protein sequence ID" value="KIO12675.1"/>
    <property type="molecule type" value="Genomic_DNA"/>
</dbReference>
<feature type="binding site" evidence="19">
    <location>
        <position position="166"/>
    </location>
    <ligand>
        <name>Mg(2+)</name>
        <dbReference type="ChEBI" id="CHEBI:18420"/>
        <label>1</label>
    </ligand>
</feature>
<keyword evidence="7 17" id="KW-0554">One-carbon metabolism</keyword>
<dbReference type="HOGENOM" id="CLU_015869_0_1_1"/>
<protein>
    <recommendedName>
        <fullName evidence="17">Folylpolyglutamate synthase</fullName>
        <ecNumber evidence="17">6.3.2.17</ecNumber>
    </recommendedName>
    <alternativeName>
        <fullName evidence="17">Folylpoly-gamma-glutamate synthetase</fullName>
    </alternativeName>
    <alternativeName>
        <fullName evidence="17">Tetrahydrofolylpolyglutamate synthase</fullName>
    </alternativeName>
</protein>
<sequence>MSTRNYHDAIEHLNSLQTNAAALEAARAAGPRLNPNAIPEMIEFLERIEYTCEDLNTLNVIHITGTKGKGSASAFTDSILRHAKPNWKVGLYTSPHLVAVRERIRINGKPLSEEDFVKYFFEVWDRLNKNGPKTPDFPVMPNYFRYLTLMAFHAFMSEKVDATILEVGIGGAGDSTNIVPKPIVTGITTLGLDHTAVLGKTIGAIAWQKGGIYKKGVPALSVSQPEEGMEVLKKRAEELQAAYFMEVPSLPGSGSVKLGLAGGHQIQNAALAVQMAHTFLHSVDASELRPEPLLQLPEPFLAGLECTRWPGRCQTVLDPKYQDTTWYLDGAHTAESLSCCMQWFVQAGLGLKEPQSTRVLIFNCTSGRSGPAFLGTILEKTKELLLRQGREEKVENFFSHVIFCSNVTYADGHFKDDLTSRALSNADLLHLTTQHELAATWSQLIPTFPSDAIHVLPSIEHAVQTVRRVSNAERIDVLATGSLHLVGGVIEVAGLALVAL</sequence>
<keyword evidence="11" id="KW-0999">Mitochondrion inner membrane</keyword>
<reference evidence="21" key="2">
    <citation type="submission" date="2015-01" db="EMBL/GenBank/DDBJ databases">
        <title>Evolutionary Origins and Diversification of the Mycorrhizal Mutualists.</title>
        <authorList>
            <consortium name="DOE Joint Genome Institute"/>
            <consortium name="Mycorrhizal Genomics Consortium"/>
            <person name="Kohler A."/>
            <person name="Kuo A."/>
            <person name="Nagy L.G."/>
            <person name="Floudas D."/>
            <person name="Copeland A."/>
            <person name="Barry K.W."/>
            <person name="Cichocki N."/>
            <person name="Veneault-Fourrey C."/>
            <person name="LaButti K."/>
            <person name="Lindquist E.A."/>
            <person name="Lipzen A."/>
            <person name="Lundell T."/>
            <person name="Morin E."/>
            <person name="Murat C."/>
            <person name="Riley R."/>
            <person name="Ohm R."/>
            <person name="Sun H."/>
            <person name="Tunlid A."/>
            <person name="Henrissat B."/>
            <person name="Grigoriev I.V."/>
            <person name="Hibbett D.S."/>
            <person name="Martin F."/>
        </authorList>
    </citation>
    <scope>NUCLEOTIDE SEQUENCE [LARGE SCALE GENOMIC DNA]</scope>
    <source>
        <strain evidence="21">Marx 270</strain>
    </source>
</reference>
<evidence type="ECO:0000256" key="19">
    <source>
        <dbReference type="PIRSR" id="PIRSR038895-2"/>
    </source>
</evidence>
<dbReference type="InterPro" id="IPR023600">
    <property type="entry name" value="Folylpolyglutamate_synth_euk"/>
</dbReference>
<dbReference type="EC" id="6.3.2.17" evidence="17"/>
<evidence type="ECO:0000256" key="4">
    <source>
        <dbReference type="ARBA" id="ARBA00005150"/>
    </source>
</evidence>
<feature type="binding site" evidence="18">
    <location>
        <position position="329"/>
    </location>
    <ligand>
        <name>ATP</name>
        <dbReference type="ChEBI" id="CHEBI:30616"/>
    </ligand>
</feature>
<evidence type="ECO:0000256" key="13">
    <source>
        <dbReference type="ARBA" id="ARBA00022842"/>
    </source>
</evidence>
<dbReference type="PANTHER" id="PTHR11136">
    <property type="entry name" value="FOLYLPOLYGLUTAMATE SYNTHASE-RELATED"/>
    <property type="match status" value="1"/>
</dbReference>
<dbReference type="InterPro" id="IPR036615">
    <property type="entry name" value="Mur_ligase_C_dom_sf"/>
</dbReference>
<name>A0A0C3PFJ7_PISTI</name>
<dbReference type="InterPro" id="IPR018109">
    <property type="entry name" value="Folylpolyglutamate_synth_CS"/>
</dbReference>
<keyword evidence="21" id="KW-1185">Reference proteome</keyword>
<dbReference type="GO" id="GO:0005743">
    <property type="term" value="C:mitochondrial inner membrane"/>
    <property type="evidence" value="ECO:0007669"/>
    <property type="project" value="UniProtKB-SubCell"/>
</dbReference>
<dbReference type="PROSITE" id="PS01012">
    <property type="entry name" value="FOLYLPOLYGLU_SYNT_2"/>
    <property type="match status" value="1"/>
</dbReference>
<comment type="function">
    <text evidence="17">Catalyzes conversion of folates to polyglutamate derivatives allowing concentration of folate compounds in the cell and the intracellular retention of these cofactors, which are important substrates for most of the folate-dependent enzymes that are involved in one-carbon transfer reactions involved in purine, pyrimidine and amino acid synthesis.</text>
</comment>
<reference evidence="20 21" key="1">
    <citation type="submission" date="2014-04" db="EMBL/GenBank/DDBJ databases">
        <authorList>
            <consortium name="DOE Joint Genome Institute"/>
            <person name="Kuo A."/>
            <person name="Kohler A."/>
            <person name="Costa M.D."/>
            <person name="Nagy L.G."/>
            <person name="Floudas D."/>
            <person name="Copeland A."/>
            <person name="Barry K.W."/>
            <person name="Cichocki N."/>
            <person name="Veneault-Fourrey C."/>
            <person name="LaButti K."/>
            <person name="Lindquist E.A."/>
            <person name="Lipzen A."/>
            <person name="Lundell T."/>
            <person name="Morin E."/>
            <person name="Murat C."/>
            <person name="Sun H."/>
            <person name="Tunlid A."/>
            <person name="Henrissat B."/>
            <person name="Grigoriev I.V."/>
            <person name="Hibbett D.S."/>
            <person name="Martin F."/>
            <person name="Nordberg H.P."/>
            <person name="Cantor M.N."/>
            <person name="Hua S.X."/>
        </authorList>
    </citation>
    <scope>NUCLEOTIDE SEQUENCE [LARGE SCALE GENOMIC DNA]</scope>
    <source>
        <strain evidence="20 21">Marx 270</strain>
    </source>
</reference>
<dbReference type="PANTHER" id="PTHR11136:SF5">
    <property type="entry name" value="FOLYLPOLYGLUTAMATE SYNTHASE, MITOCHONDRIAL"/>
    <property type="match status" value="1"/>
</dbReference>
<evidence type="ECO:0000256" key="1">
    <source>
        <dbReference type="ARBA" id="ARBA00004273"/>
    </source>
</evidence>
<dbReference type="Proteomes" id="UP000054217">
    <property type="component" value="Unassembled WGS sequence"/>
</dbReference>
<dbReference type="InterPro" id="IPR036565">
    <property type="entry name" value="Mur-like_cat_sf"/>
</dbReference>
<dbReference type="SUPFAM" id="SSF53244">
    <property type="entry name" value="MurD-like peptide ligases, peptide-binding domain"/>
    <property type="match status" value="1"/>
</dbReference>
<evidence type="ECO:0000256" key="12">
    <source>
        <dbReference type="ARBA" id="ARBA00022840"/>
    </source>
</evidence>
<comment type="pathway">
    <text evidence="4 17">Cofactor biosynthesis; tetrahydrofolylpolyglutamate biosynthesis.</text>
</comment>
<dbReference type="AlphaFoldDB" id="A0A0C3PFJ7"/>
<keyword evidence="9 19" id="KW-0479">Metal-binding</keyword>
<accession>A0A0C3PFJ7</accession>
<dbReference type="Gene3D" id="3.40.1190.10">
    <property type="entry name" value="Mur-like, catalytic domain"/>
    <property type="match status" value="1"/>
</dbReference>
<dbReference type="GO" id="GO:0004326">
    <property type="term" value="F:tetrahydrofolylpolyglutamate synthase activity"/>
    <property type="evidence" value="ECO:0007669"/>
    <property type="project" value="UniProtKB-EC"/>
</dbReference>
<dbReference type="InterPro" id="IPR001645">
    <property type="entry name" value="Folylpolyglutamate_synth"/>
</dbReference>
<gene>
    <name evidence="20" type="ORF">M404DRAFT_12838</name>
</gene>
<evidence type="ECO:0000256" key="17">
    <source>
        <dbReference type="PIRNR" id="PIRNR038895"/>
    </source>
</evidence>
<dbReference type="GO" id="GO:0006730">
    <property type="term" value="P:one-carbon metabolic process"/>
    <property type="evidence" value="ECO:0007669"/>
    <property type="project" value="UniProtKB-KW"/>
</dbReference>
<comment type="catalytic activity">
    <reaction evidence="16 17">
        <text>(6S)-5,6,7,8-tetrahydrofolyl-(gamma-L-Glu)(n) + L-glutamate + ATP = (6S)-5,6,7,8-tetrahydrofolyl-(gamma-L-Glu)(n+1) + ADP + phosphate + H(+)</text>
        <dbReference type="Rhea" id="RHEA:10580"/>
        <dbReference type="Rhea" id="RHEA-COMP:14738"/>
        <dbReference type="Rhea" id="RHEA-COMP:14740"/>
        <dbReference type="ChEBI" id="CHEBI:15378"/>
        <dbReference type="ChEBI" id="CHEBI:29985"/>
        <dbReference type="ChEBI" id="CHEBI:30616"/>
        <dbReference type="ChEBI" id="CHEBI:43474"/>
        <dbReference type="ChEBI" id="CHEBI:141005"/>
        <dbReference type="ChEBI" id="CHEBI:456216"/>
        <dbReference type="EC" id="6.3.2.17"/>
    </reaction>
</comment>
<dbReference type="GO" id="GO:0005759">
    <property type="term" value="C:mitochondrial matrix"/>
    <property type="evidence" value="ECO:0007669"/>
    <property type="project" value="UniProtKB-SubCell"/>
</dbReference>
<dbReference type="NCBIfam" id="TIGR01499">
    <property type="entry name" value="folC"/>
    <property type="match status" value="1"/>
</dbReference>
<dbReference type="GO" id="GO:0046872">
    <property type="term" value="F:metal ion binding"/>
    <property type="evidence" value="ECO:0007669"/>
    <property type="project" value="UniProtKB-KW"/>
</dbReference>
<evidence type="ECO:0000256" key="16">
    <source>
        <dbReference type="ARBA" id="ARBA00047493"/>
    </source>
</evidence>
<proteinExistence type="inferred from homology"/>
<evidence type="ECO:0000256" key="8">
    <source>
        <dbReference type="ARBA" id="ARBA00022598"/>
    </source>
</evidence>
<evidence type="ECO:0000313" key="20">
    <source>
        <dbReference type="EMBL" id="KIO12675.1"/>
    </source>
</evidence>
<evidence type="ECO:0000256" key="11">
    <source>
        <dbReference type="ARBA" id="ARBA00022792"/>
    </source>
</evidence>
<dbReference type="PROSITE" id="PS01011">
    <property type="entry name" value="FOLYLPOLYGLU_SYNT_1"/>
    <property type="match status" value="1"/>
</dbReference>
<keyword evidence="10 18" id="KW-0547">Nucleotide-binding</keyword>
<dbReference type="STRING" id="870435.A0A0C3PFJ7"/>
<evidence type="ECO:0000256" key="14">
    <source>
        <dbReference type="ARBA" id="ARBA00023128"/>
    </source>
</evidence>
<dbReference type="UniPathway" id="UPA00850"/>
<keyword evidence="12 18" id="KW-0067">ATP-binding</keyword>
<evidence type="ECO:0000256" key="2">
    <source>
        <dbReference type="ARBA" id="ARBA00004305"/>
    </source>
</evidence>
<keyword evidence="8 17" id="KW-0436">Ligase</keyword>
<dbReference type="GO" id="GO:0005829">
    <property type="term" value="C:cytosol"/>
    <property type="evidence" value="ECO:0007669"/>
    <property type="project" value="TreeGrafter"/>
</dbReference>
<dbReference type="FunFam" id="3.40.1190.10:FF:000009">
    <property type="entry name" value="Folylpolyglutamate synthase"/>
    <property type="match status" value="1"/>
</dbReference>
<keyword evidence="15" id="KW-0472">Membrane</keyword>
<comment type="similarity">
    <text evidence="5 17">Belongs to the folylpolyglutamate synthase family.</text>
</comment>
<keyword evidence="6" id="KW-0963">Cytoplasm</keyword>
<evidence type="ECO:0000256" key="6">
    <source>
        <dbReference type="ARBA" id="ARBA00022490"/>
    </source>
</evidence>
<dbReference type="InParanoid" id="A0A0C3PFJ7"/>
<evidence type="ECO:0000256" key="15">
    <source>
        <dbReference type="ARBA" id="ARBA00023136"/>
    </source>
</evidence>
<evidence type="ECO:0000256" key="7">
    <source>
        <dbReference type="ARBA" id="ARBA00022563"/>
    </source>
</evidence>
<dbReference type="SUPFAM" id="SSF53623">
    <property type="entry name" value="MurD-like peptide ligases, catalytic domain"/>
    <property type="match status" value="1"/>
</dbReference>
<dbReference type="FunCoup" id="A0A0C3PFJ7">
    <property type="interactions" value="463"/>
</dbReference>
<evidence type="ECO:0000256" key="10">
    <source>
        <dbReference type="ARBA" id="ARBA00022741"/>
    </source>
</evidence>
<comment type="subcellular location">
    <subcellularLocation>
        <location evidence="3">Cytoplasm</location>
    </subcellularLocation>
    <subcellularLocation>
        <location evidence="1">Mitochondrion inner membrane</location>
    </subcellularLocation>
    <subcellularLocation>
        <location evidence="2">Mitochondrion matrix</location>
    </subcellularLocation>
</comment>
<dbReference type="OrthoDB" id="5212574at2759"/>
<evidence type="ECO:0000256" key="5">
    <source>
        <dbReference type="ARBA" id="ARBA00008276"/>
    </source>
</evidence>
<feature type="binding site" evidence="19">
    <location>
        <position position="94"/>
    </location>
    <ligand>
        <name>Mg(2+)</name>
        <dbReference type="ChEBI" id="CHEBI:18420"/>
        <label>1</label>
    </ligand>
</feature>
<organism evidence="20 21">
    <name type="scientific">Pisolithus tinctorius Marx 270</name>
    <dbReference type="NCBI Taxonomy" id="870435"/>
    <lineage>
        <taxon>Eukaryota</taxon>
        <taxon>Fungi</taxon>
        <taxon>Dikarya</taxon>
        <taxon>Basidiomycota</taxon>
        <taxon>Agaricomycotina</taxon>
        <taxon>Agaricomycetes</taxon>
        <taxon>Agaricomycetidae</taxon>
        <taxon>Boletales</taxon>
        <taxon>Sclerodermatineae</taxon>
        <taxon>Pisolithaceae</taxon>
        <taxon>Pisolithus</taxon>
    </lineage>
</organism>
<comment type="cofactor">
    <cofactor evidence="17">
        <name>a monovalent cation</name>
        <dbReference type="ChEBI" id="CHEBI:60242"/>
    </cofactor>
    <text evidence="17">A monovalent cation.</text>
</comment>
<feature type="binding site" evidence="19">
    <location>
        <position position="194"/>
    </location>
    <ligand>
        <name>Mg(2+)</name>
        <dbReference type="ChEBI" id="CHEBI:18420"/>
        <label>1</label>
    </ligand>
</feature>
<evidence type="ECO:0000313" key="21">
    <source>
        <dbReference type="Proteomes" id="UP000054217"/>
    </source>
</evidence>
<feature type="binding site" evidence="18">
    <location>
        <position position="312"/>
    </location>
    <ligand>
        <name>ATP</name>
        <dbReference type="ChEBI" id="CHEBI:30616"/>
    </ligand>
</feature>
<evidence type="ECO:0000256" key="18">
    <source>
        <dbReference type="PIRSR" id="PIRSR038895-1"/>
    </source>
</evidence>
<dbReference type="PIRSF" id="PIRSF038895">
    <property type="entry name" value="FPGS"/>
    <property type="match status" value="1"/>
</dbReference>
<dbReference type="GO" id="GO:0005524">
    <property type="term" value="F:ATP binding"/>
    <property type="evidence" value="ECO:0007669"/>
    <property type="project" value="UniProtKB-KW"/>
</dbReference>